<protein>
    <submittedName>
        <fullName evidence="2">Uncharacterized protein</fullName>
    </submittedName>
</protein>
<evidence type="ECO:0000313" key="3">
    <source>
        <dbReference type="Proteomes" id="UP000030108"/>
    </source>
</evidence>
<gene>
    <name evidence="2" type="ORF">RSOL_298290</name>
</gene>
<evidence type="ECO:0000256" key="1">
    <source>
        <dbReference type="SAM" id="MobiDB-lite"/>
    </source>
</evidence>
<feature type="region of interest" description="Disordered" evidence="1">
    <location>
        <begin position="1"/>
        <end position="54"/>
    </location>
</feature>
<reference evidence="3" key="1">
    <citation type="journal article" date="2014" name="Genome Announc.">
        <title>Draft genome sequence of the plant-pathogenic soil fungus Rhizoctonia solani anastomosis group 3 strain Rhs1AP.</title>
        <authorList>
            <person name="Cubeta M.A."/>
            <person name="Thomas E."/>
            <person name="Dean R.A."/>
            <person name="Jabaji S."/>
            <person name="Neate S.M."/>
            <person name="Tavantzis S."/>
            <person name="Toda T."/>
            <person name="Vilgalys R."/>
            <person name="Bharathan N."/>
            <person name="Fedorova-Abrams N."/>
            <person name="Pakala S.B."/>
            <person name="Pakala S.M."/>
            <person name="Zafar N."/>
            <person name="Joardar V."/>
            <person name="Losada L."/>
            <person name="Nierman W.C."/>
        </authorList>
    </citation>
    <scope>NUCLEOTIDE SEQUENCE [LARGE SCALE GENOMIC DNA]</scope>
    <source>
        <strain evidence="3">AG-3</strain>
    </source>
</reference>
<sequence length="54" mass="5503">MFDLTTAESTDRQPTAEPSQARADDVPSSVQYSEGTQAQDEGQGAGEAGGEGGN</sequence>
<dbReference type="AlphaFoldDB" id="A0A0A1UJG5"/>
<feature type="compositionally biased region" description="Polar residues" evidence="1">
    <location>
        <begin position="1"/>
        <end position="18"/>
    </location>
</feature>
<evidence type="ECO:0000313" key="2">
    <source>
        <dbReference type="EMBL" id="EUC59157.1"/>
    </source>
</evidence>
<dbReference type="Proteomes" id="UP000030108">
    <property type="component" value="Unassembled WGS sequence"/>
</dbReference>
<organism evidence="2 3">
    <name type="scientific">Rhizoctonia solani AG-3 Rhs1AP</name>
    <dbReference type="NCBI Taxonomy" id="1086054"/>
    <lineage>
        <taxon>Eukaryota</taxon>
        <taxon>Fungi</taxon>
        <taxon>Dikarya</taxon>
        <taxon>Basidiomycota</taxon>
        <taxon>Agaricomycotina</taxon>
        <taxon>Agaricomycetes</taxon>
        <taxon>Cantharellales</taxon>
        <taxon>Ceratobasidiaceae</taxon>
        <taxon>Rhizoctonia</taxon>
    </lineage>
</organism>
<proteinExistence type="predicted"/>
<name>A0A0A1UJG5_9AGAM</name>
<accession>A0A0A1UJG5</accession>
<feature type="compositionally biased region" description="Gly residues" evidence="1">
    <location>
        <begin position="43"/>
        <end position="54"/>
    </location>
</feature>
<dbReference type="EMBL" id="JATN01000321">
    <property type="protein sequence ID" value="EUC59157.1"/>
    <property type="molecule type" value="Genomic_DNA"/>
</dbReference>
<comment type="caution">
    <text evidence="2">The sequence shown here is derived from an EMBL/GenBank/DDBJ whole genome shotgun (WGS) entry which is preliminary data.</text>
</comment>